<organism evidence="1 2">
    <name type="scientific">Naganishia cerealis</name>
    <dbReference type="NCBI Taxonomy" id="610337"/>
    <lineage>
        <taxon>Eukaryota</taxon>
        <taxon>Fungi</taxon>
        <taxon>Dikarya</taxon>
        <taxon>Basidiomycota</taxon>
        <taxon>Agaricomycotina</taxon>
        <taxon>Tremellomycetes</taxon>
        <taxon>Filobasidiales</taxon>
        <taxon>Filobasidiaceae</taxon>
        <taxon>Naganishia</taxon>
    </lineage>
</organism>
<name>A0ACC2WAC5_9TREE</name>
<proteinExistence type="predicted"/>
<dbReference type="Proteomes" id="UP001241377">
    <property type="component" value="Unassembled WGS sequence"/>
</dbReference>
<comment type="caution">
    <text evidence="1">The sequence shown here is derived from an EMBL/GenBank/DDBJ whole genome shotgun (WGS) entry which is preliminary data.</text>
</comment>
<sequence>MLDAAQTKPRITIMDQSYRDVLIITNFPLISILNPLVMLVNITILLNLVIMVSCAEISTEQLKAYSFLTGVISRLPIDNRATYYIQHYGLKHVNESLGTFNFVSDEIETRFPDSQIHEKLEQLGLTPNANSDYIGMFSAFGQSNNPKYQNAMDFDKARELAGDCEFMGNKAYLDRIHEDRRNGIRYVTGDDEDPSYGPVKIRPRNENQI</sequence>
<gene>
    <name evidence="1" type="ORF">QFC19_002387</name>
</gene>
<protein>
    <submittedName>
        <fullName evidence="1">Uncharacterized protein</fullName>
    </submittedName>
</protein>
<keyword evidence="2" id="KW-1185">Reference proteome</keyword>
<reference evidence="1" key="1">
    <citation type="submission" date="2023-04" db="EMBL/GenBank/DDBJ databases">
        <title>Draft Genome sequencing of Naganishia species isolated from polar environments using Oxford Nanopore Technology.</title>
        <authorList>
            <person name="Leo P."/>
            <person name="Venkateswaran K."/>
        </authorList>
    </citation>
    <scope>NUCLEOTIDE SEQUENCE</scope>
    <source>
        <strain evidence="1">MNA-CCFEE 5261</strain>
    </source>
</reference>
<dbReference type="EMBL" id="JASBWR010000020">
    <property type="protein sequence ID" value="KAJ9108403.1"/>
    <property type="molecule type" value="Genomic_DNA"/>
</dbReference>
<evidence type="ECO:0000313" key="2">
    <source>
        <dbReference type="Proteomes" id="UP001241377"/>
    </source>
</evidence>
<accession>A0ACC2WAC5</accession>
<evidence type="ECO:0000313" key="1">
    <source>
        <dbReference type="EMBL" id="KAJ9108403.1"/>
    </source>
</evidence>